<dbReference type="EMBL" id="JARKIE010000342">
    <property type="protein sequence ID" value="KAJ7652918.1"/>
    <property type="molecule type" value="Genomic_DNA"/>
</dbReference>
<comment type="caution">
    <text evidence="1">The sequence shown here is derived from an EMBL/GenBank/DDBJ whole genome shotgun (WGS) entry which is preliminary data.</text>
</comment>
<reference evidence="1" key="1">
    <citation type="submission" date="2023-03" db="EMBL/GenBank/DDBJ databases">
        <title>Massive genome expansion in bonnet fungi (Mycena s.s.) driven by repeated elements and novel gene families across ecological guilds.</title>
        <authorList>
            <consortium name="Lawrence Berkeley National Laboratory"/>
            <person name="Harder C.B."/>
            <person name="Miyauchi S."/>
            <person name="Viragh M."/>
            <person name="Kuo A."/>
            <person name="Thoen E."/>
            <person name="Andreopoulos B."/>
            <person name="Lu D."/>
            <person name="Skrede I."/>
            <person name="Drula E."/>
            <person name="Henrissat B."/>
            <person name="Morin E."/>
            <person name="Kohler A."/>
            <person name="Barry K."/>
            <person name="LaButti K."/>
            <person name="Morin E."/>
            <person name="Salamov A."/>
            <person name="Lipzen A."/>
            <person name="Mereny Z."/>
            <person name="Hegedus B."/>
            <person name="Baldrian P."/>
            <person name="Stursova M."/>
            <person name="Weitz H."/>
            <person name="Taylor A."/>
            <person name="Grigoriev I.V."/>
            <person name="Nagy L.G."/>
            <person name="Martin F."/>
            <person name="Kauserud H."/>
        </authorList>
    </citation>
    <scope>NUCLEOTIDE SEQUENCE</scope>
    <source>
        <strain evidence="1">CBHHK067</strain>
    </source>
</reference>
<dbReference type="Proteomes" id="UP001221757">
    <property type="component" value="Unassembled WGS sequence"/>
</dbReference>
<proteinExistence type="predicted"/>
<protein>
    <submittedName>
        <fullName evidence="1">Uncharacterized protein</fullName>
    </submittedName>
</protein>
<keyword evidence="2" id="KW-1185">Reference proteome</keyword>
<accession>A0AAD7CM04</accession>
<gene>
    <name evidence="1" type="ORF">B0H17DRAFT_403878</name>
</gene>
<name>A0AAD7CM04_MYCRO</name>
<organism evidence="1 2">
    <name type="scientific">Mycena rosella</name>
    <name type="common">Pink bonnet</name>
    <name type="synonym">Agaricus rosellus</name>
    <dbReference type="NCBI Taxonomy" id="1033263"/>
    <lineage>
        <taxon>Eukaryota</taxon>
        <taxon>Fungi</taxon>
        <taxon>Dikarya</taxon>
        <taxon>Basidiomycota</taxon>
        <taxon>Agaricomycotina</taxon>
        <taxon>Agaricomycetes</taxon>
        <taxon>Agaricomycetidae</taxon>
        <taxon>Agaricales</taxon>
        <taxon>Marasmiineae</taxon>
        <taxon>Mycenaceae</taxon>
        <taxon>Mycena</taxon>
    </lineage>
</organism>
<evidence type="ECO:0000313" key="1">
    <source>
        <dbReference type="EMBL" id="KAJ7652918.1"/>
    </source>
</evidence>
<evidence type="ECO:0000313" key="2">
    <source>
        <dbReference type="Proteomes" id="UP001221757"/>
    </source>
</evidence>
<dbReference type="AlphaFoldDB" id="A0AAD7CM04"/>
<sequence>MDAAKERLSLKQWALGGSMLWVTTPAGTIVTTEIAASALKTRCLSMIVLKRIIDVTRNSFLYTERY</sequence>